<dbReference type="PROSITE" id="PS50871">
    <property type="entry name" value="C1Q"/>
    <property type="match status" value="1"/>
</dbReference>
<comment type="caution">
    <text evidence="5">The sequence shown here is derived from an EMBL/GenBank/DDBJ whole genome shotgun (WGS) entry which is preliminary data.</text>
</comment>
<dbReference type="InterPro" id="IPR050392">
    <property type="entry name" value="Collagen/C1q_domain"/>
</dbReference>
<evidence type="ECO:0000259" key="4">
    <source>
        <dbReference type="PROSITE" id="PS50871"/>
    </source>
</evidence>
<evidence type="ECO:0000256" key="1">
    <source>
        <dbReference type="ARBA" id="ARBA00004498"/>
    </source>
</evidence>
<keyword evidence="2" id="KW-0964">Secreted</keyword>
<dbReference type="PANTHER" id="PTHR15427">
    <property type="entry name" value="EMILIN ELASTIN MICROFIBRIL INTERFACE-LOCATED PROTEIN ELASTIN MICROFIBRIL INTERFACER"/>
    <property type="match status" value="1"/>
</dbReference>
<protein>
    <recommendedName>
        <fullName evidence="4">C1q domain-containing protein</fullName>
    </recommendedName>
</protein>
<accession>A0ABV1A3W3</accession>
<name>A0ABV1A3W3_9TELE</name>
<evidence type="ECO:0000256" key="3">
    <source>
        <dbReference type="ARBA" id="ARBA00022530"/>
    </source>
</evidence>
<proteinExistence type="predicted"/>
<reference evidence="5 6" key="1">
    <citation type="submission" date="2021-06" db="EMBL/GenBank/DDBJ databases">
        <authorList>
            <person name="Palmer J.M."/>
        </authorList>
    </citation>
    <scope>NUCLEOTIDE SEQUENCE [LARGE SCALE GENOMIC DNA]</scope>
    <source>
        <strain evidence="5 6">AS_MEX2019</strain>
        <tissue evidence="5">Muscle</tissue>
    </source>
</reference>
<dbReference type="Proteomes" id="UP001469553">
    <property type="component" value="Unassembled WGS sequence"/>
</dbReference>
<keyword evidence="3" id="KW-0272">Extracellular matrix</keyword>
<dbReference type="PANTHER" id="PTHR15427:SF5">
    <property type="entry name" value="EMILIN-2"/>
    <property type="match status" value="1"/>
</dbReference>
<dbReference type="Gene3D" id="2.60.120.40">
    <property type="match status" value="1"/>
</dbReference>
<dbReference type="Pfam" id="PF00386">
    <property type="entry name" value="C1q"/>
    <property type="match status" value="1"/>
</dbReference>
<evidence type="ECO:0000256" key="2">
    <source>
        <dbReference type="ARBA" id="ARBA00022525"/>
    </source>
</evidence>
<dbReference type="SUPFAM" id="SSF49842">
    <property type="entry name" value="TNF-like"/>
    <property type="match status" value="1"/>
</dbReference>
<dbReference type="EMBL" id="JAHRIP010080183">
    <property type="protein sequence ID" value="MEQ2312767.1"/>
    <property type="molecule type" value="Genomic_DNA"/>
</dbReference>
<dbReference type="InterPro" id="IPR008983">
    <property type="entry name" value="Tumour_necrosis_fac-like_dom"/>
</dbReference>
<sequence length="251" mass="26003">ASVGPLEAGSPWVSAESFKMSAVPVEPSLQHLPVMETGEAGPPGEMTSELGKGMDVNMMSVQGFAGAPAPPVISTDPLMTSMPLISATDVNMPQRPPNQKTITASAEKVSFSAGLTLPPFQGEVGIIRFNKVLVNDGGHYDPLTGIFTAPTDGRYLVTAMLAAQRGEKVEAVLSVSNNSIQMLDSAGFSSEAAEPLSQEQCSCSGLTSLSLVVSMKQGDRMGLVLTAGKLAISDSPQIVSSFSAVLLYGSP</sequence>
<gene>
    <name evidence="5" type="ORF">AMECASPLE_034628</name>
</gene>
<evidence type="ECO:0000313" key="5">
    <source>
        <dbReference type="EMBL" id="MEQ2312767.1"/>
    </source>
</evidence>
<evidence type="ECO:0000313" key="6">
    <source>
        <dbReference type="Proteomes" id="UP001469553"/>
    </source>
</evidence>
<feature type="domain" description="C1q" evidence="4">
    <location>
        <begin position="104"/>
        <end position="251"/>
    </location>
</feature>
<feature type="non-terminal residue" evidence="5">
    <location>
        <position position="1"/>
    </location>
</feature>
<organism evidence="5 6">
    <name type="scientific">Ameca splendens</name>
    <dbReference type="NCBI Taxonomy" id="208324"/>
    <lineage>
        <taxon>Eukaryota</taxon>
        <taxon>Metazoa</taxon>
        <taxon>Chordata</taxon>
        <taxon>Craniata</taxon>
        <taxon>Vertebrata</taxon>
        <taxon>Euteleostomi</taxon>
        <taxon>Actinopterygii</taxon>
        <taxon>Neopterygii</taxon>
        <taxon>Teleostei</taxon>
        <taxon>Neoteleostei</taxon>
        <taxon>Acanthomorphata</taxon>
        <taxon>Ovalentaria</taxon>
        <taxon>Atherinomorphae</taxon>
        <taxon>Cyprinodontiformes</taxon>
        <taxon>Goodeidae</taxon>
        <taxon>Ameca</taxon>
    </lineage>
</organism>
<dbReference type="InterPro" id="IPR001073">
    <property type="entry name" value="C1q_dom"/>
</dbReference>
<comment type="subcellular location">
    <subcellularLocation>
        <location evidence="1">Secreted</location>
        <location evidence="1">Extracellular space</location>
        <location evidence="1">Extracellular matrix</location>
    </subcellularLocation>
</comment>
<keyword evidence="6" id="KW-1185">Reference proteome</keyword>
<dbReference type="SMART" id="SM00110">
    <property type="entry name" value="C1Q"/>
    <property type="match status" value="1"/>
</dbReference>